<proteinExistence type="predicted"/>
<dbReference type="RefSeq" id="WP_185280814.1">
    <property type="nucleotide sequence ID" value="NZ_JAGETX010000008.1"/>
</dbReference>
<evidence type="ECO:0000313" key="3">
    <source>
        <dbReference type="Proteomes" id="UP000670527"/>
    </source>
</evidence>
<feature type="region of interest" description="Disordered" evidence="1">
    <location>
        <begin position="1"/>
        <end position="126"/>
    </location>
</feature>
<dbReference type="Proteomes" id="UP000670527">
    <property type="component" value="Unassembled WGS sequence"/>
</dbReference>
<feature type="compositionally biased region" description="Low complexity" evidence="1">
    <location>
        <begin position="1"/>
        <end position="15"/>
    </location>
</feature>
<feature type="compositionally biased region" description="Low complexity" evidence="1">
    <location>
        <begin position="63"/>
        <end position="77"/>
    </location>
</feature>
<name>A0ABS3TDZ9_9BACT</name>
<reference evidence="2 3" key="1">
    <citation type="submission" date="2021-03" db="EMBL/GenBank/DDBJ databases">
        <authorList>
            <person name="Kim M.K."/>
        </authorList>
    </citation>
    <scope>NUCLEOTIDE SEQUENCE [LARGE SCALE GENOMIC DNA]</scope>
    <source>
        <strain evidence="2 3">BT507</strain>
    </source>
</reference>
<evidence type="ECO:0000313" key="2">
    <source>
        <dbReference type="EMBL" id="MBO3271881.1"/>
    </source>
</evidence>
<organism evidence="2 3">
    <name type="scientific">Hymenobacter defluvii</name>
    <dbReference type="NCBI Taxonomy" id="2054411"/>
    <lineage>
        <taxon>Bacteria</taxon>
        <taxon>Pseudomonadati</taxon>
        <taxon>Bacteroidota</taxon>
        <taxon>Cytophagia</taxon>
        <taxon>Cytophagales</taxon>
        <taxon>Hymenobacteraceae</taxon>
        <taxon>Hymenobacter</taxon>
    </lineage>
</organism>
<dbReference type="EMBL" id="JAGETX010000008">
    <property type="protein sequence ID" value="MBO3271881.1"/>
    <property type="molecule type" value="Genomic_DNA"/>
</dbReference>
<feature type="compositionally biased region" description="Basic and acidic residues" evidence="1">
    <location>
        <begin position="16"/>
        <end position="27"/>
    </location>
</feature>
<sequence>MSDNQNNQPDNQKPNDGTRAERPENERGVGSQQQGNAPQTSPASDSSGNHGGNRGGDQHADTSGAKGSSGAGAQLSADQKNQGGGSDAEEADQTQNTTDYKSDYGTGNAAPSPANDGGTIDDENNS</sequence>
<feature type="compositionally biased region" description="Polar residues" evidence="1">
    <location>
        <begin position="30"/>
        <end position="48"/>
    </location>
</feature>
<evidence type="ECO:0000256" key="1">
    <source>
        <dbReference type="SAM" id="MobiDB-lite"/>
    </source>
</evidence>
<accession>A0ABS3TDZ9</accession>
<gene>
    <name evidence="2" type="ORF">J4D97_14575</name>
</gene>
<evidence type="ECO:0008006" key="4">
    <source>
        <dbReference type="Google" id="ProtNLM"/>
    </source>
</evidence>
<keyword evidence="3" id="KW-1185">Reference proteome</keyword>
<comment type="caution">
    <text evidence="2">The sequence shown here is derived from an EMBL/GenBank/DDBJ whole genome shotgun (WGS) entry which is preliminary data.</text>
</comment>
<protein>
    <recommendedName>
        <fullName evidence="4">BatC protein</fullName>
    </recommendedName>
</protein>